<gene>
    <name evidence="1" type="ORF">RRG08_046923</name>
</gene>
<organism evidence="1 2">
    <name type="scientific">Elysia crispata</name>
    <name type="common">lettuce slug</name>
    <dbReference type="NCBI Taxonomy" id="231223"/>
    <lineage>
        <taxon>Eukaryota</taxon>
        <taxon>Metazoa</taxon>
        <taxon>Spiralia</taxon>
        <taxon>Lophotrochozoa</taxon>
        <taxon>Mollusca</taxon>
        <taxon>Gastropoda</taxon>
        <taxon>Heterobranchia</taxon>
        <taxon>Euthyneura</taxon>
        <taxon>Panpulmonata</taxon>
        <taxon>Sacoglossa</taxon>
        <taxon>Placobranchoidea</taxon>
        <taxon>Plakobranchidae</taxon>
        <taxon>Elysia</taxon>
    </lineage>
</organism>
<dbReference type="EMBL" id="JAWDGP010002436">
    <property type="protein sequence ID" value="KAK3783127.1"/>
    <property type="molecule type" value="Genomic_DNA"/>
</dbReference>
<accession>A0AAE1A8T8</accession>
<sequence length="487" mass="55162">MLIHLSIGSAGISTEFSTRWQHLCGGRIRQCQNYPCRTATRDTTVEIGDRIRQCQNYPCRKATGDTPVEIGDRTRQCQNYPCRTATRNTPVEIGDRTRQCQNYPCRTATRNTPVEIGDSTRQCQNYPCRKATGDTPVEMGDSTRQCQNYPCRTATRDTTVEIGDRIRQCQNYPCRKATGDTPVEIGLSITPSSITLQCRENPIKLPSHCRSVQSRLRSSRYYEDLRRTKLTPTPPFSPPTIRQQLKRMKENRECHGYSSSVDFVACWDTAVTSGALFDMQYSISRNTNIYFMDLGGPGKPNQSIMLPAALVAVSQVRTRTHWIQAVKTVNCVGPLNFIYQRGRACSTFDIIWVYATLLNDAKKNIKQLSNIYMILPGINMRAVSGGCSILYPPVLPIQSCCRAVNGSEVELSLYLWMKSPKKRRQGVDSIDSKVHQWKVQACRSNQTKSLSPAITLITWILDNQGKSRPEDIDPLFITLYCDLNQWH</sequence>
<reference evidence="1" key="1">
    <citation type="journal article" date="2023" name="G3 (Bethesda)">
        <title>A reference genome for the long-term kleptoplast-retaining sea slug Elysia crispata morphotype clarki.</title>
        <authorList>
            <person name="Eastman K.E."/>
            <person name="Pendleton A.L."/>
            <person name="Shaikh M.A."/>
            <person name="Suttiyut T."/>
            <person name="Ogas R."/>
            <person name="Tomko P."/>
            <person name="Gavelis G."/>
            <person name="Widhalm J.R."/>
            <person name="Wisecaver J.H."/>
        </authorList>
    </citation>
    <scope>NUCLEOTIDE SEQUENCE</scope>
    <source>
        <strain evidence="1">ECLA1</strain>
    </source>
</reference>
<protein>
    <submittedName>
        <fullName evidence="1">Uncharacterized protein</fullName>
    </submittedName>
</protein>
<dbReference type="Proteomes" id="UP001283361">
    <property type="component" value="Unassembled WGS sequence"/>
</dbReference>
<dbReference type="AlphaFoldDB" id="A0AAE1A8T8"/>
<keyword evidence="2" id="KW-1185">Reference proteome</keyword>
<comment type="caution">
    <text evidence="1">The sequence shown here is derived from an EMBL/GenBank/DDBJ whole genome shotgun (WGS) entry which is preliminary data.</text>
</comment>
<name>A0AAE1A8T8_9GAST</name>
<evidence type="ECO:0000313" key="1">
    <source>
        <dbReference type="EMBL" id="KAK3783127.1"/>
    </source>
</evidence>
<evidence type="ECO:0000313" key="2">
    <source>
        <dbReference type="Proteomes" id="UP001283361"/>
    </source>
</evidence>
<proteinExistence type="predicted"/>